<accession>A0A7S0BFC4</accession>
<dbReference type="EMBL" id="HBEK01001369">
    <property type="protein sequence ID" value="CAD8390807.1"/>
    <property type="molecule type" value="Transcribed_RNA"/>
</dbReference>
<name>A0A7S0BFC4_9RHOD</name>
<dbReference type="AlphaFoldDB" id="A0A7S0BFC4"/>
<protein>
    <submittedName>
        <fullName evidence="1">Uncharacterized protein</fullName>
    </submittedName>
</protein>
<proteinExistence type="predicted"/>
<evidence type="ECO:0000313" key="1">
    <source>
        <dbReference type="EMBL" id="CAD8390807.1"/>
    </source>
</evidence>
<organism evidence="1">
    <name type="scientific">Rhodosorus marinus</name>
    <dbReference type="NCBI Taxonomy" id="101924"/>
    <lineage>
        <taxon>Eukaryota</taxon>
        <taxon>Rhodophyta</taxon>
        <taxon>Stylonematophyceae</taxon>
        <taxon>Stylonematales</taxon>
        <taxon>Stylonemataceae</taxon>
        <taxon>Rhodosorus</taxon>
    </lineage>
</organism>
<sequence length="159" mass="18211">MNKIEMCFENVAWDKPTGFVEHGVVGSMNPRPPEVFEERGMSSISHEQNENNAMLEEAEFWGEREIRAHVASLEADKEKRTGRKRLRTTAELHDDVRLVLKLSRAAELMVRRTVERKAVLARKAEIAEFHQEAKLFSSPMLHATDNHQDPADTIVGFPF</sequence>
<reference evidence="1" key="1">
    <citation type="submission" date="2021-01" db="EMBL/GenBank/DDBJ databases">
        <authorList>
            <person name="Corre E."/>
            <person name="Pelletier E."/>
            <person name="Niang G."/>
            <person name="Scheremetjew M."/>
            <person name="Finn R."/>
            <person name="Kale V."/>
            <person name="Holt S."/>
            <person name="Cochrane G."/>
            <person name="Meng A."/>
            <person name="Brown T."/>
            <person name="Cohen L."/>
        </authorList>
    </citation>
    <scope>NUCLEOTIDE SEQUENCE</scope>
    <source>
        <strain evidence="1">UTEX LB 2760</strain>
    </source>
</reference>
<gene>
    <name evidence="1" type="ORF">RMAR0315_LOCUS782</name>
</gene>